<keyword evidence="2" id="KW-1133">Transmembrane helix</keyword>
<dbReference type="Proteomes" id="UP001634394">
    <property type="component" value="Unassembled WGS sequence"/>
</dbReference>
<name>A0ABD3U0Z0_SINWO</name>
<protein>
    <recommendedName>
        <fullName evidence="3">C2H2-type domain-containing protein</fullName>
    </recommendedName>
</protein>
<feature type="transmembrane region" description="Helical" evidence="2">
    <location>
        <begin position="210"/>
        <end position="233"/>
    </location>
</feature>
<dbReference type="PANTHER" id="PTHR21385">
    <property type="entry name" value="ZINC FINGER PROTEIN-RELATED"/>
    <property type="match status" value="1"/>
</dbReference>
<dbReference type="AlphaFoldDB" id="A0ABD3U0Z0"/>
<comment type="caution">
    <text evidence="4">The sequence shown here is derived from an EMBL/GenBank/DDBJ whole genome shotgun (WGS) entry which is preliminary data.</text>
</comment>
<dbReference type="GO" id="GO:0008270">
    <property type="term" value="F:zinc ion binding"/>
    <property type="evidence" value="ECO:0007669"/>
    <property type="project" value="UniProtKB-KW"/>
</dbReference>
<evidence type="ECO:0000259" key="3">
    <source>
        <dbReference type="PROSITE" id="PS50157"/>
    </source>
</evidence>
<keyword evidence="2" id="KW-0472">Membrane</keyword>
<dbReference type="InterPro" id="IPR013087">
    <property type="entry name" value="Znf_C2H2_type"/>
</dbReference>
<dbReference type="PROSITE" id="PS50157">
    <property type="entry name" value="ZINC_FINGER_C2H2_2"/>
    <property type="match status" value="1"/>
</dbReference>
<gene>
    <name evidence="4" type="ORF">ACJMK2_020333</name>
</gene>
<evidence type="ECO:0000256" key="2">
    <source>
        <dbReference type="SAM" id="Phobius"/>
    </source>
</evidence>
<keyword evidence="2" id="KW-0812">Transmembrane</keyword>
<evidence type="ECO:0000313" key="5">
    <source>
        <dbReference type="Proteomes" id="UP001634394"/>
    </source>
</evidence>
<sequence>MSYIPIFGKMFYPARVFAVKLQMSKGENCPRDNSRVVRNVIQQKLYPLYKTVRVEVPSTCPLHKERDKFVIQEDHKEMESITRWTCNFCGKSFIGEYYLDRHFDNRHTEYTKTDKDAVCLADFCEIFRCDVISGRWKADFWDLVLCLEDDMKDLAQDCQDVMEMCIPKELSLNASRTLRNGVTSEVCSFLTCKRYWDTSEAQVSETSKTIYIVFTVFLICFLFVYYCVALNYFCTDTFSDTYEDDIHEIIKPESLSSKNSKQESFRQRQHNFLETERQGTNLFDMGAQIDSDAVKSASKKSKLEQTLYPEVETLNSNLFDIHSKT</sequence>
<evidence type="ECO:0000256" key="1">
    <source>
        <dbReference type="PROSITE-ProRule" id="PRU00042"/>
    </source>
</evidence>
<keyword evidence="1" id="KW-0479">Metal-binding</keyword>
<dbReference type="PANTHER" id="PTHR21385:SF0">
    <property type="entry name" value="RE51073P"/>
    <property type="match status" value="1"/>
</dbReference>
<proteinExistence type="predicted"/>
<keyword evidence="5" id="KW-1185">Reference proteome</keyword>
<dbReference type="PROSITE" id="PS00028">
    <property type="entry name" value="ZINC_FINGER_C2H2_1"/>
    <property type="match status" value="1"/>
</dbReference>
<accession>A0ABD3U0Z0</accession>
<dbReference type="EMBL" id="JBJQND010000017">
    <property type="protein sequence ID" value="KAL3842303.1"/>
    <property type="molecule type" value="Genomic_DNA"/>
</dbReference>
<evidence type="ECO:0000313" key="4">
    <source>
        <dbReference type="EMBL" id="KAL3842303.1"/>
    </source>
</evidence>
<organism evidence="4 5">
    <name type="scientific">Sinanodonta woodiana</name>
    <name type="common">Chinese pond mussel</name>
    <name type="synonym">Anodonta woodiana</name>
    <dbReference type="NCBI Taxonomy" id="1069815"/>
    <lineage>
        <taxon>Eukaryota</taxon>
        <taxon>Metazoa</taxon>
        <taxon>Spiralia</taxon>
        <taxon>Lophotrochozoa</taxon>
        <taxon>Mollusca</taxon>
        <taxon>Bivalvia</taxon>
        <taxon>Autobranchia</taxon>
        <taxon>Heteroconchia</taxon>
        <taxon>Palaeoheterodonta</taxon>
        <taxon>Unionida</taxon>
        <taxon>Unionoidea</taxon>
        <taxon>Unionidae</taxon>
        <taxon>Unioninae</taxon>
        <taxon>Sinanodonta</taxon>
    </lineage>
</organism>
<keyword evidence="1" id="KW-0863">Zinc-finger</keyword>
<feature type="domain" description="C2H2-type" evidence="3">
    <location>
        <begin position="84"/>
        <end position="112"/>
    </location>
</feature>
<keyword evidence="1" id="KW-0862">Zinc</keyword>
<reference evidence="4 5" key="1">
    <citation type="submission" date="2024-11" db="EMBL/GenBank/DDBJ databases">
        <title>Chromosome-level genome assembly of the freshwater bivalve Anodonta woodiana.</title>
        <authorList>
            <person name="Chen X."/>
        </authorList>
    </citation>
    <scope>NUCLEOTIDE SEQUENCE [LARGE SCALE GENOMIC DNA]</scope>
    <source>
        <strain evidence="4">MN2024</strain>
        <tissue evidence="4">Gills</tissue>
    </source>
</reference>